<dbReference type="Proteomes" id="UP001501442">
    <property type="component" value="Unassembled WGS sequence"/>
</dbReference>
<name>A0ABP8UE26_9ACTN</name>
<sequence length="162" mass="18235">MKHDDLRVGDAERDEVASALHEHFAQGRLTREELDERLSAALSAKTVGDLRKVTRDLPAGPDALSRPLAGPGLPDWRGPRRAGPPWAGPHWGGPPWARHAERMAHRGRHPRFGPPAGVFLIALFVIAFVTHGWFVFPLFAVVWFTMAFVGIRHARRWHRLTR</sequence>
<keyword evidence="2" id="KW-0812">Transmembrane</keyword>
<feature type="transmembrane region" description="Helical" evidence="2">
    <location>
        <begin position="135"/>
        <end position="154"/>
    </location>
</feature>
<evidence type="ECO:0000313" key="4">
    <source>
        <dbReference type="EMBL" id="GAA4628897.1"/>
    </source>
</evidence>
<feature type="domain" description="DUF1707" evidence="3">
    <location>
        <begin position="6"/>
        <end position="58"/>
    </location>
</feature>
<evidence type="ECO:0000313" key="5">
    <source>
        <dbReference type="Proteomes" id="UP001501442"/>
    </source>
</evidence>
<feature type="region of interest" description="Disordered" evidence="1">
    <location>
        <begin position="58"/>
        <end position="92"/>
    </location>
</feature>
<reference evidence="5" key="1">
    <citation type="journal article" date="2019" name="Int. J. Syst. Evol. Microbiol.">
        <title>The Global Catalogue of Microorganisms (GCM) 10K type strain sequencing project: providing services to taxonomists for standard genome sequencing and annotation.</title>
        <authorList>
            <consortium name="The Broad Institute Genomics Platform"/>
            <consortium name="The Broad Institute Genome Sequencing Center for Infectious Disease"/>
            <person name="Wu L."/>
            <person name="Ma J."/>
        </authorList>
    </citation>
    <scope>NUCLEOTIDE SEQUENCE [LARGE SCALE GENOMIC DNA]</scope>
    <source>
        <strain evidence="5">JCM 17939</strain>
    </source>
</reference>
<dbReference type="Pfam" id="PF08044">
    <property type="entry name" value="DUF1707"/>
    <property type="match status" value="1"/>
</dbReference>
<keyword evidence="2" id="KW-1133">Transmembrane helix</keyword>
<dbReference type="PANTHER" id="PTHR40763:SF4">
    <property type="entry name" value="DUF1707 DOMAIN-CONTAINING PROTEIN"/>
    <property type="match status" value="1"/>
</dbReference>
<dbReference type="EMBL" id="BAABHK010000006">
    <property type="protein sequence ID" value="GAA4628897.1"/>
    <property type="molecule type" value="Genomic_DNA"/>
</dbReference>
<accession>A0ABP8UE26</accession>
<organism evidence="4 5">
    <name type="scientific">Actinoallomurus vinaceus</name>
    <dbReference type="NCBI Taxonomy" id="1080074"/>
    <lineage>
        <taxon>Bacteria</taxon>
        <taxon>Bacillati</taxon>
        <taxon>Actinomycetota</taxon>
        <taxon>Actinomycetes</taxon>
        <taxon>Streptosporangiales</taxon>
        <taxon>Thermomonosporaceae</taxon>
        <taxon>Actinoallomurus</taxon>
    </lineage>
</organism>
<keyword evidence="2" id="KW-0472">Membrane</keyword>
<feature type="compositionally biased region" description="Low complexity" evidence="1">
    <location>
        <begin position="81"/>
        <end position="92"/>
    </location>
</feature>
<keyword evidence="5" id="KW-1185">Reference proteome</keyword>
<feature type="transmembrane region" description="Helical" evidence="2">
    <location>
        <begin position="112"/>
        <end position="129"/>
    </location>
</feature>
<evidence type="ECO:0000256" key="2">
    <source>
        <dbReference type="SAM" id="Phobius"/>
    </source>
</evidence>
<evidence type="ECO:0000259" key="3">
    <source>
        <dbReference type="Pfam" id="PF08044"/>
    </source>
</evidence>
<gene>
    <name evidence="4" type="ORF">GCM10023196_047230</name>
</gene>
<proteinExistence type="predicted"/>
<evidence type="ECO:0000256" key="1">
    <source>
        <dbReference type="SAM" id="MobiDB-lite"/>
    </source>
</evidence>
<dbReference type="InterPro" id="IPR012551">
    <property type="entry name" value="DUF1707_SHOCT-like"/>
</dbReference>
<comment type="caution">
    <text evidence="4">The sequence shown here is derived from an EMBL/GenBank/DDBJ whole genome shotgun (WGS) entry which is preliminary data.</text>
</comment>
<protein>
    <submittedName>
        <fullName evidence="4">DUF1707 domain-containing protein</fullName>
    </submittedName>
</protein>
<dbReference type="PANTHER" id="PTHR40763">
    <property type="entry name" value="MEMBRANE PROTEIN-RELATED"/>
    <property type="match status" value="1"/>
</dbReference>
<dbReference type="RefSeq" id="WP_345433124.1">
    <property type="nucleotide sequence ID" value="NZ_BAABHK010000006.1"/>
</dbReference>